<dbReference type="EMBL" id="JBBNGE010000088">
    <property type="protein sequence ID" value="MEQ2509502.1"/>
    <property type="molecule type" value="Genomic_DNA"/>
</dbReference>
<sequence length="154" mass="16639">MLKHTSLPSIEEFAAFLDGNLSANDMQQFTQLAAHDDALHQLLHANSVVDDTLDGLTDADLQLPADLMNADFELPEIPSSDDASMLVSLSPEPVDDMLVAACSDDDVSMFSGIDQDDHTNTVDDMHDDSSLATSHDDGFGNNDDSSDTFSDNIY</sequence>
<organism evidence="2 3">
    <name type="scientific">Segatella sinensis</name>
    <dbReference type="NCBI Taxonomy" id="3085167"/>
    <lineage>
        <taxon>Bacteria</taxon>
        <taxon>Pseudomonadati</taxon>
        <taxon>Bacteroidota</taxon>
        <taxon>Bacteroidia</taxon>
        <taxon>Bacteroidales</taxon>
        <taxon>Prevotellaceae</taxon>
        <taxon>Segatella</taxon>
    </lineage>
</organism>
<keyword evidence="3" id="KW-1185">Reference proteome</keyword>
<evidence type="ECO:0000313" key="2">
    <source>
        <dbReference type="EMBL" id="MEQ2509502.1"/>
    </source>
</evidence>
<proteinExistence type="predicted"/>
<comment type="caution">
    <text evidence="2">The sequence shown here is derived from an EMBL/GenBank/DDBJ whole genome shotgun (WGS) entry which is preliminary data.</text>
</comment>
<dbReference type="RefSeq" id="WP_349226839.1">
    <property type="nucleotide sequence ID" value="NZ_JBBNFG020000066.1"/>
</dbReference>
<evidence type="ECO:0000313" key="3">
    <source>
        <dbReference type="Proteomes" id="UP001465717"/>
    </source>
</evidence>
<name>A0ABV1G265_9BACT</name>
<gene>
    <name evidence="2" type="ORF">AAAT87_14755</name>
</gene>
<evidence type="ECO:0000256" key="1">
    <source>
        <dbReference type="SAM" id="MobiDB-lite"/>
    </source>
</evidence>
<feature type="compositionally biased region" description="Basic and acidic residues" evidence="1">
    <location>
        <begin position="115"/>
        <end position="138"/>
    </location>
</feature>
<accession>A0ABV1G265</accession>
<feature type="region of interest" description="Disordered" evidence="1">
    <location>
        <begin position="111"/>
        <end position="154"/>
    </location>
</feature>
<dbReference type="Proteomes" id="UP001465717">
    <property type="component" value="Unassembled WGS sequence"/>
</dbReference>
<feature type="compositionally biased region" description="Low complexity" evidence="1">
    <location>
        <begin position="139"/>
        <end position="154"/>
    </location>
</feature>
<reference evidence="2 3" key="1">
    <citation type="submission" date="2024-04" db="EMBL/GenBank/DDBJ databases">
        <title>Human intestinal bacterial collection.</title>
        <authorList>
            <person name="Pauvert C."/>
            <person name="Hitch T.C.A."/>
            <person name="Clavel T."/>
        </authorList>
    </citation>
    <scope>NUCLEOTIDE SEQUENCE [LARGE SCALE GENOMIC DNA]</scope>
    <source>
        <strain evidence="2 3">CLA-AA-H174</strain>
    </source>
</reference>
<protein>
    <submittedName>
        <fullName evidence="2">Uncharacterized protein</fullName>
    </submittedName>
</protein>